<reference evidence="1" key="1">
    <citation type="submission" date="2023-03" db="EMBL/GenBank/DDBJ databases">
        <title>Massive genome expansion in bonnet fungi (Mycena s.s.) driven by repeated elements and novel gene families across ecological guilds.</title>
        <authorList>
            <consortium name="Lawrence Berkeley National Laboratory"/>
            <person name="Harder C.B."/>
            <person name="Miyauchi S."/>
            <person name="Viragh M."/>
            <person name="Kuo A."/>
            <person name="Thoen E."/>
            <person name="Andreopoulos B."/>
            <person name="Lu D."/>
            <person name="Skrede I."/>
            <person name="Drula E."/>
            <person name="Henrissat B."/>
            <person name="Morin E."/>
            <person name="Kohler A."/>
            <person name="Barry K."/>
            <person name="LaButti K."/>
            <person name="Morin E."/>
            <person name="Salamov A."/>
            <person name="Lipzen A."/>
            <person name="Mereny Z."/>
            <person name="Hegedus B."/>
            <person name="Baldrian P."/>
            <person name="Stursova M."/>
            <person name="Weitz H."/>
            <person name="Taylor A."/>
            <person name="Grigoriev I.V."/>
            <person name="Nagy L.G."/>
            <person name="Martin F."/>
            <person name="Kauserud H."/>
        </authorList>
    </citation>
    <scope>NUCLEOTIDE SEQUENCE</scope>
    <source>
        <strain evidence="1">CBHHK067</strain>
    </source>
</reference>
<evidence type="ECO:0000313" key="2">
    <source>
        <dbReference type="Proteomes" id="UP001221757"/>
    </source>
</evidence>
<sequence length="153" mass="16840">MAEPQASRETGPKTTTTIHNHITKAANLDLSPFLSALDAFMLSTRQCAYPQLVVTCRGQKRAFSRASLKEMGHKRAAQLFVTRFARAEDFVEEPRGTSWLSPSARRHPPAVECVATFCRAEDGDTPVPLDASGWVDSIGNVRALEVLLTRKTV</sequence>
<keyword evidence="2" id="KW-1185">Reference proteome</keyword>
<proteinExistence type="predicted"/>
<protein>
    <submittedName>
        <fullName evidence="1">Uncharacterized protein</fullName>
    </submittedName>
</protein>
<evidence type="ECO:0000313" key="1">
    <source>
        <dbReference type="EMBL" id="KAJ7655418.1"/>
    </source>
</evidence>
<gene>
    <name evidence="1" type="ORF">B0H17DRAFT_1214053</name>
</gene>
<dbReference type="Proteomes" id="UP001221757">
    <property type="component" value="Unassembled WGS sequence"/>
</dbReference>
<name>A0AAD7CNV6_MYCRO</name>
<accession>A0AAD7CNV6</accession>
<dbReference type="AlphaFoldDB" id="A0AAD7CNV6"/>
<dbReference type="EMBL" id="JARKIE010000311">
    <property type="protein sequence ID" value="KAJ7655418.1"/>
    <property type="molecule type" value="Genomic_DNA"/>
</dbReference>
<organism evidence="1 2">
    <name type="scientific">Mycena rosella</name>
    <name type="common">Pink bonnet</name>
    <name type="synonym">Agaricus rosellus</name>
    <dbReference type="NCBI Taxonomy" id="1033263"/>
    <lineage>
        <taxon>Eukaryota</taxon>
        <taxon>Fungi</taxon>
        <taxon>Dikarya</taxon>
        <taxon>Basidiomycota</taxon>
        <taxon>Agaricomycotina</taxon>
        <taxon>Agaricomycetes</taxon>
        <taxon>Agaricomycetidae</taxon>
        <taxon>Agaricales</taxon>
        <taxon>Marasmiineae</taxon>
        <taxon>Mycenaceae</taxon>
        <taxon>Mycena</taxon>
    </lineage>
</organism>
<comment type="caution">
    <text evidence="1">The sequence shown here is derived from an EMBL/GenBank/DDBJ whole genome shotgun (WGS) entry which is preliminary data.</text>
</comment>